<dbReference type="Proteomes" id="UP001156921">
    <property type="component" value="Unassembled WGS sequence"/>
</dbReference>
<keyword evidence="2" id="KW-0472">Membrane</keyword>
<feature type="transmembrane region" description="Helical" evidence="2">
    <location>
        <begin position="6"/>
        <end position="26"/>
    </location>
</feature>
<dbReference type="RefSeq" id="WP_284222407.1">
    <property type="nucleotide sequence ID" value="NZ_BSOY01000029.1"/>
</dbReference>
<keyword evidence="4" id="KW-1185">Reference proteome</keyword>
<feature type="transmembrane region" description="Helical" evidence="2">
    <location>
        <begin position="38"/>
        <end position="57"/>
    </location>
</feature>
<evidence type="ECO:0000256" key="2">
    <source>
        <dbReference type="SAM" id="Phobius"/>
    </source>
</evidence>
<comment type="caution">
    <text evidence="3">The sequence shown here is derived from an EMBL/GenBank/DDBJ whole genome shotgun (WGS) entry which is preliminary data.</text>
</comment>
<keyword evidence="2" id="KW-0812">Transmembrane</keyword>
<organism evidence="3 4">
    <name type="scientific">Brevundimonas denitrificans</name>
    <dbReference type="NCBI Taxonomy" id="1443434"/>
    <lineage>
        <taxon>Bacteria</taxon>
        <taxon>Pseudomonadati</taxon>
        <taxon>Pseudomonadota</taxon>
        <taxon>Alphaproteobacteria</taxon>
        <taxon>Caulobacterales</taxon>
        <taxon>Caulobacteraceae</taxon>
        <taxon>Brevundimonas</taxon>
    </lineage>
</organism>
<feature type="transmembrane region" description="Helical" evidence="2">
    <location>
        <begin position="69"/>
        <end position="92"/>
    </location>
</feature>
<feature type="region of interest" description="Disordered" evidence="1">
    <location>
        <begin position="201"/>
        <end position="220"/>
    </location>
</feature>
<evidence type="ECO:0000256" key="1">
    <source>
        <dbReference type="SAM" id="MobiDB-lite"/>
    </source>
</evidence>
<keyword evidence="2" id="KW-1133">Transmembrane helix</keyword>
<reference evidence="4" key="1">
    <citation type="journal article" date="2019" name="Int. J. Syst. Evol. Microbiol.">
        <title>The Global Catalogue of Microorganisms (GCM) 10K type strain sequencing project: providing services to taxonomists for standard genome sequencing and annotation.</title>
        <authorList>
            <consortium name="The Broad Institute Genomics Platform"/>
            <consortium name="The Broad Institute Genome Sequencing Center for Infectious Disease"/>
            <person name="Wu L."/>
            <person name="Ma J."/>
        </authorList>
    </citation>
    <scope>NUCLEOTIDE SEQUENCE [LARGE SCALE GENOMIC DNA]</scope>
    <source>
        <strain evidence="4">NBRC 110107</strain>
    </source>
</reference>
<feature type="transmembrane region" description="Helical" evidence="2">
    <location>
        <begin position="139"/>
        <end position="161"/>
    </location>
</feature>
<feature type="transmembrane region" description="Helical" evidence="2">
    <location>
        <begin position="112"/>
        <end position="133"/>
    </location>
</feature>
<feature type="transmembrane region" description="Helical" evidence="2">
    <location>
        <begin position="168"/>
        <end position="189"/>
    </location>
</feature>
<proteinExistence type="predicted"/>
<accession>A0ABQ6BNT8</accession>
<dbReference type="EMBL" id="BSOY01000029">
    <property type="protein sequence ID" value="GLS01548.1"/>
    <property type="molecule type" value="Genomic_DNA"/>
</dbReference>
<evidence type="ECO:0000313" key="4">
    <source>
        <dbReference type="Proteomes" id="UP001156921"/>
    </source>
</evidence>
<sequence length="220" mass="23388">MSAFEFFFSFYGLLLGLSVAVIATGLATAIQHRRKIRIGWLTPMLALFVALDIASFWDSAWVNFRDLPFSYGMLVIGLVITLVYFIAASLVFPHEIEDGASLDDHFWANKTVVLMLTAVANALLVVAAIIVNFNKPGGALLIGGYLATLAFYLVLVVPAAIAERPRLFATMIGLHMAVYVVLAIASLLAPELMAAGLPTEPAATTEPAAGAALPPGRPAA</sequence>
<protein>
    <submittedName>
        <fullName evidence="3">Uncharacterized protein</fullName>
    </submittedName>
</protein>
<name>A0ABQ6BNT8_9CAUL</name>
<feature type="compositionally biased region" description="Low complexity" evidence="1">
    <location>
        <begin position="201"/>
        <end position="214"/>
    </location>
</feature>
<evidence type="ECO:0000313" key="3">
    <source>
        <dbReference type="EMBL" id="GLS01548.1"/>
    </source>
</evidence>
<gene>
    <name evidence="3" type="ORF">GCM10007859_15630</name>
</gene>